<dbReference type="Pfam" id="PF07883">
    <property type="entry name" value="Cupin_2"/>
    <property type="match status" value="1"/>
</dbReference>
<evidence type="ECO:0000313" key="2">
    <source>
        <dbReference type="EMBL" id="ERK43040.1"/>
    </source>
</evidence>
<name>U2NY72_EUBRA</name>
<comment type="caution">
    <text evidence="2">The sequence shown here is derived from an EMBL/GenBank/DDBJ whole genome shotgun (WGS) entry which is preliminary data.</text>
</comment>
<protein>
    <submittedName>
        <fullName evidence="2">Cupin domain protein</fullName>
    </submittedName>
</protein>
<accession>U2NY72</accession>
<dbReference type="CDD" id="cd20299">
    <property type="entry name" value="cupin_YP766765-like"/>
    <property type="match status" value="1"/>
</dbReference>
<dbReference type="Proteomes" id="UP000016608">
    <property type="component" value="Unassembled WGS sequence"/>
</dbReference>
<dbReference type="InterPro" id="IPR014710">
    <property type="entry name" value="RmlC-like_jellyroll"/>
</dbReference>
<dbReference type="eggNOG" id="COG1917">
    <property type="taxonomic scope" value="Bacteria"/>
</dbReference>
<dbReference type="AlphaFoldDB" id="U2NY72"/>
<reference evidence="2 3" key="1">
    <citation type="submission" date="2013-06" db="EMBL/GenBank/DDBJ databases">
        <authorList>
            <person name="Weinstock G."/>
            <person name="Sodergren E."/>
            <person name="Lobos E.A."/>
            <person name="Fulton L."/>
            <person name="Fulton R."/>
            <person name="Courtney L."/>
            <person name="Fronick C."/>
            <person name="O'Laughlin M."/>
            <person name="Godfrey J."/>
            <person name="Wilson R.M."/>
            <person name="Miner T."/>
            <person name="Farmer C."/>
            <person name="Delehaunty K."/>
            <person name="Cordes M."/>
            <person name="Minx P."/>
            <person name="Tomlinson C."/>
            <person name="Chen J."/>
            <person name="Wollam A."/>
            <person name="Pepin K.H."/>
            <person name="Bhonagiri V."/>
            <person name="Zhang X."/>
            <person name="Warren W."/>
            <person name="Mitreva M."/>
            <person name="Mardis E.R."/>
            <person name="Wilson R.K."/>
        </authorList>
    </citation>
    <scope>NUCLEOTIDE SEQUENCE [LARGE SCALE GENOMIC DNA]</scope>
    <source>
        <strain evidence="2 3">ATCC 29099</strain>
    </source>
</reference>
<dbReference type="SUPFAM" id="SSF51182">
    <property type="entry name" value="RmlC-like cupins"/>
    <property type="match status" value="1"/>
</dbReference>
<dbReference type="Gene3D" id="2.60.120.10">
    <property type="entry name" value="Jelly Rolls"/>
    <property type="match status" value="1"/>
</dbReference>
<sequence>MSEKKGRSYTMAGYKITKKDAYYTYEAPGHKECKLCRLHDPQDIDGGRLINGLSHFLPSGGGTEFGDNAMESIYYIVEGTMLFKGDDGVETVLEAGDSVHIAPHSKKCVTNIGTTTAQMLVVLLPEAAK</sequence>
<keyword evidence="3" id="KW-1185">Reference proteome</keyword>
<feature type="domain" description="Cupin type-2" evidence="1">
    <location>
        <begin position="67"/>
        <end position="122"/>
    </location>
</feature>
<proteinExistence type="predicted"/>
<dbReference type="InterPro" id="IPR011051">
    <property type="entry name" value="RmlC_Cupin_sf"/>
</dbReference>
<evidence type="ECO:0000313" key="3">
    <source>
        <dbReference type="Proteomes" id="UP000016608"/>
    </source>
</evidence>
<evidence type="ECO:0000259" key="1">
    <source>
        <dbReference type="Pfam" id="PF07883"/>
    </source>
</evidence>
<dbReference type="EMBL" id="AWVJ01000162">
    <property type="protein sequence ID" value="ERK43040.1"/>
    <property type="molecule type" value="Genomic_DNA"/>
</dbReference>
<dbReference type="PATRIC" id="fig|1256908.3.peg.2426"/>
<dbReference type="HOGENOM" id="CLU_168167_0_0_9"/>
<gene>
    <name evidence="2" type="ORF">HMPREF0373_02637</name>
</gene>
<dbReference type="InterPro" id="IPR013096">
    <property type="entry name" value="Cupin_2"/>
</dbReference>
<organism evidence="2 3">
    <name type="scientific">Eubacterium ramulus ATCC 29099</name>
    <dbReference type="NCBI Taxonomy" id="1256908"/>
    <lineage>
        <taxon>Bacteria</taxon>
        <taxon>Bacillati</taxon>
        <taxon>Bacillota</taxon>
        <taxon>Clostridia</taxon>
        <taxon>Eubacteriales</taxon>
        <taxon>Eubacteriaceae</taxon>
        <taxon>Eubacterium</taxon>
    </lineage>
</organism>